<evidence type="ECO:0000313" key="14">
    <source>
        <dbReference type="EMBL" id="MBU2692185.1"/>
    </source>
</evidence>
<evidence type="ECO:0000259" key="13">
    <source>
        <dbReference type="Pfam" id="PF08345"/>
    </source>
</evidence>
<keyword evidence="14" id="KW-0282">Flagellum</keyword>
<dbReference type="AlphaFoldDB" id="A0A948W7F6"/>
<dbReference type="PRINTS" id="PR01009">
    <property type="entry name" value="FLGMRINGFLIF"/>
</dbReference>
<dbReference type="InterPro" id="IPR045851">
    <property type="entry name" value="AMP-bd_C_sf"/>
</dbReference>
<keyword evidence="14" id="KW-0966">Cell projection</keyword>
<dbReference type="Pfam" id="PF08345">
    <property type="entry name" value="YscJ_FliF_C"/>
    <property type="match status" value="1"/>
</dbReference>
<dbReference type="GO" id="GO:0009431">
    <property type="term" value="C:bacterial-type flagellum basal body, MS ring"/>
    <property type="evidence" value="ECO:0007669"/>
    <property type="project" value="InterPro"/>
</dbReference>
<feature type="domain" description="Flagellar M-ring C-terminal" evidence="13">
    <location>
        <begin position="250"/>
        <end position="384"/>
    </location>
</feature>
<evidence type="ECO:0000313" key="15">
    <source>
        <dbReference type="Proteomes" id="UP000777784"/>
    </source>
</evidence>
<protein>
    <recommendedName>
        <fullName evidence="9">Flagellar M-ring protein</fullName>
    </recommendedName>
</protein>
<accession>A0A948W7F6</accession>
<evidence type="ECO:0000256" key="5">
    <source>
        <dbReference type="ARBA" id="ARBA00022692"/>
    </source>
</evidence>
<evidence type="ECO:0000256" key="9">
    <source>
        <dbReference type="PIRNR" id="PIRNR004862"/>
    </source>
</evidence>
<keyword evidence="6 11" id="KW-1133">Transmembrane helix</keyword>
<name>A0A948W7F6_UNCEI</name>
<reference evidence="14" key="1">
    <citation type="submission" date="2021-05" db="EMBL/GenBank/DDBJ databases">
        <title>Energy efficiency and biological interactions define the core microbiome of deep oligotrophic groundwater.</title>
        <authorList>
            <person name="Mehrshad M."/>
            <person name="Lopez-Fernandez M."/>
            <person name="Bell E."/>
            <person name="Bernier-Latmani R."/>
            <person name="Bertilsson S."/>
            <person name="Dopson M."/>
        </authorList>
    </citation>
    <scope>NUCLEOTIDE SEQUENCE</scope>
    <source>
        <strain evidence="14">Modern_marine.mb.64</strain>
    </source>
</reference>
<dbReference type="NCBIfam" id="TIGR00206">
    <property type="entry name" value="fliF"/>
    <property type="match status" value="1"/>
</dbReference>
<evidence type="ECO:0000256" key="3">
    <source>
        <dbReference type="ARBA" id="ARBA00007971"/>
    </source>
</evidence>
<keyword evidence="14" id="KW-0969">Cilium</keyword>
<dbReference type="InterPro" id="IPR006182">
    <property type="entry name" value="FliF_N_dom"/>
</dbReference>
<evidence type="ECO:0000256" key="11">
    <source>
        <dbReference type="SAM" id="Phobius"/>
    </source>
</evidence>
<feature type="transmembrane region" description="Helical" evidence="11">
    <location>
        <begin position="408"/>
        <end position="429"/>
    </location>
</feature>
<proteinExistence type="inferred from homology"/>
<feature type="domain" description="Flagellar M-ring N-terminal" evidence="12">
    <location>
        <begin position="44"/>
        <end position="218"/>
    </location>
</feature>
<dbReference type="PIRSF" id="PIRSF004862">
    <property type="entry name" value="FliF"/>
    <property type="match status" value="1"/>
</dbReference>
<evidence type="ECO:0000256" key="6">
    <source>
        <dbReference type="ARBA" id="ARBA00022989"/>
    </source>
</evidence>
<comment type="caution">
    <text evidence="14">The sequence shown here is derived from an EMBL/GenBank/DDBJ whole genome shotgun (WGS) entry which is preliminary data.</text>
</comment>
<feature type="region of interest" description="Disordered" evidence="10">
    <location>
        <begin position="283"/>
        <end position="309"/>
    </location>
</feature>
<dbReference type="EMBL" id="JAHJDP010000085">
    <property type="protein sequence ID" value="MBU2692185.1"/>
    <property type="molecule type" value="Genomic_DNA"/>
</dbReference>
<comment type="subcellular location">
    <subcellularLocation>
        <location evidence="1 9">Bacterial flagellum basal body</location>
    </subcellularLocation>
    <subcellularLocation>
        <location evidence="2">Cell membrane</location>
        <topology evidence="2">Multi-pass membrane protein</topology>
    </subcellularLocation>
</comment>
<feature type="transmembrane region" description="Helical" evidence="11">
    <location>
        <begin position="23"/>
        <end position="43"/>
    </location>
</feature>
<evidence type="ECO:0000256" key="8">
    <source>
        <dbReference type="ARBA" id="ARBA00023143"/>
    </source>
</evidence>
<dbReference type="PANTHER" id="PTHR30046">
    <property type="entry name" value="FLAGELLAR M-RING PROTEIN"/>
    <property type="match status" value="1"/>
</dbReference>
<keyword evidence="8 9" id="KW-0975">Bacterial flagellum</keyword>
<sequence length="485" mass="53926">MAQFFSISFIGRLFHQLTPGQRLLTLTLGGALIVTLILLSLWASSPEYAILYARLDPEEAGSIVERLQSEKVDYELRDGGTTVVVPKDKVYEARLSLANQGLPRTGSRGYEIMDQGKMGWTDFIQKFQHRRALEGEIARTIQTLEEIQQARVHLVIPEESLFQEDQNKTTASVVVRLNAGARLASGHVRGIVHLVASAVEGLETDNVTILDTAGNLLSNTGGTNFAASSDQMELTRNVEDHLARKAQSMLEAVLGPNKAIVRLTAELDWEKVDRTIETYDAENPAIISEQTTSGTNSDGSSSESSTTNYEFSKRMERVLGSAGTLKKLTGAVFIDGTYTVDENGVRQYTTRSAEEMQKLTQLIKAALGFSNDRGDELNVENIAFDTTSLDTERQEMEKTHKMQQVIDIVTRIGGLIIAVLLIFAFRGLLKKMYKRPATPEAEIRKREIEILREPEGDPLELEVRRLSNESPDVTARLIRAWMHEG</sequence>
<dbReference type="InterPro" id="IPR043427">
    <property type="entry name" value="YscJ/FliF"/>
</dbReference>
<evidence type="ECO:0000256" key="1">
    <source>
        <dbReference type="ARBA" id="ARBA00004117"/>
    </source>
</evidence>
<dbReference type="Proteomes" id="UP000777784">
    <property type="component" value="Unassembled WGS sequence"/>
</dbReference>
<evidence type="ECO:0000256" key="7">
    <source>
        <dbReference type="ARBA" id="ARBA00023136"/>
    </source>
</evidence>
<gene>
    <name evidence="14" type="primary">fliF</name>
    <name evidence="14" type="ORF">KJ970_14785</name>
</gene>
<dbReference type="PANTHER" id="PTHR30046:SF0">
    <property type="entry name" value="FLAGELLAR M-RING PROTEIN"/>
    <property type="match status" value="1"/>
</dbReference>
<organism evidence="14 15">
    <name type="scientific">Eiseniibacteriota bacterium</name>
    <dbReference type="NCBI Taxonomy" id="2212470"/>
    <lineage>
        <taxon>Bacteria</taxon>
        <taxon>Candidatus Eiseniibacteriota</taxon>
    </lineage>
</organism>
<dbReference type="GO" id="GO:0005886">
    <property type="term" value="C:plasma membrane"/>
    <property type="evidence" value="ECO:0007669"/>
    <property type="project" value="UniProtKB-SubCell"/>
</dbReference>
<dbReference type="InterPro" id="IPR013556">
    <property type="entry name" value="Flag_M-ring_C"/>
</dbReference>
<comment type="function">
    <text evidence="9">The M ring may be actively involved in energy transduction.</text>
</comment>
<keyword evidence="7 11" id="KW-0472">Membrane</keyword>
<evidence type="ECO:0000256" key="10">
    <source>
        <dbReference type="SAM" id="MobiDB-lite"/>
    </source>
</evidence>
<dbReference type="Gene3D" id="3.30.300.30">
    <property type="match status" value="1"/>
</dbReference>
<feature type="compositionally biased region" description="Low complexity" evidence="10">
    <location>
        <begin position="291"/>
        <end position="308"/>
    </location>
</feature>
<keyword evidence="4" id="KW-1003">Cell membrane</keyword>
<dbReference type="InterPro" id="IPR000067">
    <property type="entry name" value="FlgMring_FliF"/>
</dbReference>
<dbReference type="GO" id="GO:0003774">
    <property type="term" value="F:cytoskeletal motor activity"/>
    <property type="evidence" value="ECO:0007669"/>
    <property type="project" value="InterPro"/>
</dbReference>
<dbReference type="Pfam" id="PF01514">
    <property type="entry name" value="YscJ_FliF"/>
    <property type="match status" value="1"/>
</dbReference>
<dbReference type="GO" id="GO:0071973">
    <property type="term" value="P:bacterial-type flagellum-dependent cell motility"/>
    <property type="evidence" value="ECO:0007669"/>
    <property type="project" value="InterPro"/>
</dbReference>
<evidence type="ECO:0000256" key="2">
    <source>
        <dbReference type="ARBA" id="ARBA00004651"/>
    </source>
</evidence>
<evidence type="ECO:0000256" key="4">
    <source>
        <dbReference type="ARBA" id="ARBA00022475"/>
    </source>
</evidence>
<evidence type="ECO:0000259" key="12">
    <source>
        <dbReference type="Pfam" id="PF01514"/>
    </source>
</evidence>
<keyword evidence="5 11" id="KW-0812">Transmembrane</keyword>
<comment type="similarity">
    <text evidence="3 9">Belongs to the FliF family.</text>
</comment>